<evidence type="ECO:0008006" key="5">
    <source>
        <dbReference type="Google" id="ProtNLM"/>
    </source>
</evidence>
<evidence type="ECO:0000256" key="1">
    <source>
        <dbReference type="SAM" id="MobiDB-lite"/>
    </source>
</evidence>
<proteinExistence type="predicted"/>
<evidence type="ECO:0000256" key="2">
    <source>
        <dbReference type="SAM" id="Phobius"/>
    </source>
</evidence>
<accession>A0A9P6YFU6</accession>
<keyword evidence="2" id="KW-0812">Transmembrane</keyword>
<gene>
    <name evidence="3" type="ORF">G6F51_004340</name>
</gene>
<dbReference type="OrthoDB" id="2327445at2759"/>
<dbReference type="Pfam" id="PF06687">
    <property type="entry name" value="SUR7"/>
    <property type="match status" value="1"/>
</dbReference>
<keyword evidence="2" id="KW-1133">Transmembrane helix</keyword>
<dbReference type="GO" id="GO:0031505">
    <property type="term" value="P:fungal-type cell wall organization"/>
    <property type="evidence" value="ECO:0007669"/>
    <property type="project" value="TreeGrafter"/>
</dbReference>
<name>A0A9P6YFU6_RHIOR</name>
<feature type="region of interest" description="Disordered" evidence="1">
    <location>
        <begin position="250"/>
        <end position="326"/>
    </location>
</feature>
<comment type="caution">
    <text evidence="3">The sequence shown here is derived from an EMBL/GenBank/DDBJ whole genome shotgun (WGS) entry which is preliminary data.</text>
</comment>
<dbReference type="AlphaFoldDB" id="A0A9P6YFU6"/>
<evidence type="ECO:0000313" key="3">
    <source>
        <dbReference type="EMBL" id="KAG1547327.1"/>
    </source>
</evidence>
<protein>
    <recommendedName>
        <fullName evidence="5">SUR7/PalI family-domain-containing protein</fullName>
    </recommendedName>
</protein>
<dbReference type="InterPro" id="IPR052413">
    <property type="entry name" value="SUR7_domain"/>
</dbReference>
<evidence type="ECO:0000313" key="4">
    <source>
        <dbReference type="Proteomes" id="UP000717996"/>
    </source>
</evidence>
<feature type="compositionally biased region" description="Polar residues" evidence="1">
    <location>
        <begin position="316"/>
        <end position="326"/>
    </location>
</feature>
<dbReference type="PANTHER" id="PTHR28019">
    <property type="entry name" value="CELL MEMBRANE PROTEIN YLR413W-RELATED"/>
    <property type="match status" value="1"/>
</dbReference>
<feature type="transmembrane region" description="Helical" evidence="2">
    <location>
        <begin position="181"/>
        <end position="202"/>
    </location>
</feature>
<dbReference type="GO" id="GO:0051285">
    <property type="term" value="C:cell cortex of cell tip"/>
    <property type="evidence" value="ECO:0007669"/>
    <property type="project" value="TreeGrafter"/>
</dbReference>
<organism evidence="3 4">
    <name type="scientific">Rhizopus oryzae</name>
    <name type="common">Mucormycosis agent</name>
    <name type="synonym">Rhizopus arrhizus var. delemar</name>
    <dbReference type="NCBI Taxonomy" id="64495"/>
    <lineage>
        <taxon>Eukaryota</taxon>
        <taxon>Fungi</taxon>
        <taxon>Fungi incertae sedis</taxon>
        <taxon>Mucoromycota</taxon>
        <taxon>Mucoromycotina</taxon>
        <taxon>Mucoromycetes</taxon>
        <taxon>Mucorales</taxon>
        <taxon>Mucorineae</taxon>
        <taxon>Rhizopodaceae</taxon>
        <taxon>Rhizopus</taxon>
    </lineage>
</organism>
<feature type="transmembrane region" description="Helical" evidence="2">
    <location>
        <begin position="12"/>
        <end position="30"/>
    </location>
</feature>
<dbReference type="EMBL" id="JAANIT010000479">
    <property type="protein sequence ID" value="KAG1547327.1"/>
    <property type="molecule type" value="Genomic_DNA"/>
</dbReference>
<sequence length="326" mass="35633">MCFPTFTTLGSLFLLFGFILELFIMIGQLSNRVFLTDLFFGSAWNTGQSTRYNFALWNYCSGDLSGNINSCAHPTPAFNWATTPDLSNMLQAQASSGMVNNLFMAMFVLFFIACCWSFLIWLASIPICCFKRRVFGLSMAILVLINFFVLLVALILALVLVLSGVKRVAANAGWGAHAGHLLWITIGAVISLLLSSIFYSCALAGGRGKRRRVNPDNEDKGDYSQYYGGYLPHNPNQPLYATDQGYTADQGYTTSQSAQPDPVSQQYYQTTAAEPSAGQQGLSTDMGQHGMTSTHSDGAKVHQTHNDPAAAPYGYQTPTLQNTTLP</sequence>
<feature type="transmembrane region" description="Helical" evidence="2">
    <location>
        <begin position="102"/>
        <end position="122"/>
    </location>
</feature>
<dbReference type="Proteomes" id="UP000717996">
    <property type="component" value="Unassembled WGS sequence"/>
</dbReference>
<dbReference type="PANTHER" id="PTHR28019:SF2">
    <property type="entry name" value="CELL MEMBRANE PROTEIN YLR413W-RELATED"/>
    <property type="match status" value="1"/>
</dbReference>
<dbReference type="GO" id="GO:0005886">
    <property type="term" value="C:plasma membrane"/>
    <property type="evidence" value="ECO:0007669"/>
    <property type="project" value="InterPro"/>
</dbReference>
<dbReference type="InterPro" id="IPR009571">
    <property type="entry name" value="SUR7/Rim9-like_fungi"/>
</dbReference>
<keyword evidence="2" id="KW-0472">Membrane</keyword>
<reference evidence="3" key="1">
    <citation type="journal article" date="2020" name="Microb. Genom.">
        <title>Genetic diversity of clinical and environmental Mucorales isolates obtained from an investigation of mucormycosis cases among solid organ transplant recipients.</title>
        <authorList>
            <person name="Nguyen M.H."/>
            <person name="Kaul D."/>
            <person name="Muto C."/>
            <person name="Cheng S.J."/>
            <person name="Richter R.A."/>
            <person name="Bruno V.M."/>
            <person name="Liu G."/>
            <person name="Beyhan S."/>
            <person name="Sundermann A.J."/>
            <person name="Mounaud S."/>
            <person name="Pasculle A.W."/>
            <person name="Nierman W.C."/>
            <person name="Driscoll E."/>
            <person name="Cumbie R."/>
            <person name="Clancy C.J."/>
            <person name="Dupont C.L."/>
        </authorList>
    </citation>
    <scope>NUCLEOTIDE SEQUENCE</scope>
    <source>
        <strain evidence="3">GL16</strain>
    </source>
</reference>
<feature type="compositionally biased region" description="Polar residues" evidence="1">
    <location>
        <begin position="250"/>
        <end position="296"/>
    </location>
</feature>
<feature type="transmembrane region" description="Helical" evidence="2">
    <location>
        <begin position="134"/>
        <end position="161"/>
    </location>
</feature>